<evidence type="ECO:0000313" key="2">
    <source>
        <dbReference type="EMBL" id="HIS36932.1"/>
    </source>
</evidence>
<dbReference type="Proteomes" id="UP000823928">
    <property type="component" value="Unassembled WGS sequence"/>
</dbReference>
<dbReference type="InterPro" id="IPR006083">
    <property type="entry name" value="PRK/URK"/>
</dbReference>
<reference evidence="2" key="2">
    <citation type="journal article" date="2021" name="PeerJ">
        <title>Extensive microbial diversity within the chicken gut microbiome revealed by metagenomics and culture.</title>
        <authorList>
            <person name="Gilroy R."/>
            <person name="Ravi A."/>
            <person name="Getino M."/>
            <person name="Pursley I."/>
            <person name="Horton D.L."/>
            <person name="Alikhan N.F."/>
            <person name="Baker D."/>
            <person name="Gharbi K."/>
            <person name="Hall N."/>
            <person name="Watson M."/>
            <person name="Adriaenssens E.M."/>
            <person name="Foster-Nyarko E."/>
            <person name="Jarju S."/>
            <person name="Secka A."/>
            <person name="Antonio M."/>
            <person name="Oren A."/>
            <person name="Chaudhuri R.R."/>
            <person name="La Ragione R."/>
            <person name="Hildebrand F."/>
            <person name="Pallen M.J."/>
        </authorList>
    </citation>
    <scope>NUCLEOTIDE SEQUENCE</scope>
    <source>
        <strain evidence="2">6276</strain>
    </source>
</reference>
<dbReference type="Pfam" id="PF00485">
    <property type="entry name" value="PRK"/>
    <property type="match status" value="1"/>
</dbReference>
<evidence type="ECO:0000313" key="3">
    <source>
        <dbReference type="Proteomes" id="UP000823928"/>
    </source>
</evidence>
<protein>
    <recommendedName>
        <fullName evidence="1">Phosphoribulokinase/uridine kinase domain-containing protein</fullName>
    </recommendedName>
</protein>
<dbReference type="GO" id="GO:0005524">
    <property type="term" value="F:ATP binding"/>
    <property type="evidence" value="ECO:0007669"/>
    <property type="project" value="InterPro"/>
</dbReference>
<proteinExistence type="predicted"/>
<organism evidence="2 3">
    <name type="scientific">Candidatus Scatousia excrementigallinarum</name>
    <dbReference type="NCBI Taxonomy" id="2840935"/>
    <lineage>
        <taxon>Bacteria</taxon>
        <taxon>Candidatus Scatousia</taxon>
    </lineage>
</organism>
<dbReference type="PRINTS" id="PR00988">
    <property type="entry name" value="URIDINKINASE"/>
</dbReference>
<dbReference type="GO" id="GO:0016301">
    <property type="term" value="F:kinase activity"/>
    <property type="evidence" value="ECO:0007669"/>
    <property type="project" value="InterPro"/>
</dbReference>
<comment type="caution">
    <text evidence="2">The sequence shown here is derived from an EMBL/GenBank/DDBJ whole genome shotgun (WGS) entry which is preliminary data.</text>
</comment>
<sequence>MTTSFHLTSYDYYSSRSDMEIISNIVESLKKVLEEDKRETQPLFLKTSDNLILNIARKVVQEKKKTFLIGITGESASGKTVFVDNTIKACIKDKKEGIYTVVRCDDYYKDTSKELREAGSYEELFKTGFSFDTPDVINLDLMKEHLMGLKKGQTIVSPNYNFVTCVSDPNGDVKKPAKVVLTEGLYVLNEGIRDIMDVKVYVYTPLEVIKDRWYRRAALRGKTGAAADLQFKDVNRTAQQYIRPAYQIADAVINGMVSQEYIQYITDRIFKTLQDIEY</sequence>
<evidence type="ECO:0000259" key="1">
    <source>
        <dbReference type="Pfam" id="PF00485"/>
    </source>
</evidence>
<dbReference type="SUPFAM" id="SSF52540">
    <property type="entry name" value="P-loop containing nucleoside triphosphate hydrolases"/>
    <property type="match status" value="1"/>
</dbReference>
<dbReference type="AlphaFoldDB" id="A0A9D1JND7"/>
<name>A0A9D1JND7_9BACT</name>
<dbReference type="EMBL" id="DVIU01000197">
    <property type="protein sequence ID" value="HIS36932.1"/>
    <property type="molecule type" value="Genomic_DNA"/>
</dbReference>
<dbReference type="InterPro" id="IPR027417">
    <property type="entry name" value="P-loop_NTPase"/>
</dbReference>
<gene>
    <name evidence="2" type="ORF">IAC10_09950</name>
</gene>
<feature type="domain" description="Phosphoribulokinase/uridine kinase" evidence="1">
    <location>
        <begin position="68"/>
        <end position="256"/>
    </location>
</feature>
<dbReference type="Gene3D" id="3.40.50.300">
    <property type="entry name" value="P-loop containing nucleotide triphosphate hydrolases"/>
    <property type="match status" value="1"/>
</dbReference>
<dbReference type="PANTHER" id="PTHR10285">
    <property type="entry name" value="URIDINE KINASE"/>
    <property type="match status" value="1"/>
</dbReference>
<accession>A0A9D1JND7</accession>
<reference evidence="2" key="1">
    <citation type="submission" date="2020-10" db="EMBL/GenBank/DDBJ databases">
        <authorList>
            <person name="Gilroy R."/>
        </authorList>
    </citation>
    <scope>NUCLEOTIDE SEQUENCE</scope>
    <source>
        <strain evidence="2">6276</strain>
    </source>
</reference>